<protein>
    <submittedName>
        <fullName evidence="2">DUF5615 family PIN-like protein</fullName>
    </submittedName>
</protein>
<evidence type="ECO:0000313" key="2">
    <source>
        <dbReference type="EMBL" id="WOK07991.1"/>
    </source>
</evidence>
<evidence type="ECO:0000313" key="3">
    <source>
        <dbReference type="Proteomes" id="UP001302349"/>
    </source>
</evidence>
<name>A0ABZ0ITQ9_9BACT</name>
<keyword evidence="3" id="KW-1185">Reference proteome</keyword>
<dbReference type="Pfam" id="PF18480">
    <property type="entry name" value="DUF5615"/>
    <property type="match status" value="1"/>
</dbReference>
<reference evidence="2 3" key="1">
    <citation type="journal article" date="2023" name="Microbiol. Resour. Announc.">
        <title>Complete Genome Sequence of Imperialibacter roseus strain P4T.</title>
        <authorList>
            <person name="Tizabi D.R."/>
            <person name="Bachvaroff T."/>
            <person name="Hill R.T."/>
        </authorList>
    </citation>
    <scope>NUCLEOTIDE SEQUENCE [LARGE SCALE GENOMIC DNA]</scope>
    <source>
        <strain evidence="2 3">P4T</strain>
    </source>
</reference>
<proteinExistence type="predicted"/>
<sequence>MKFLANENFPGPSVKFLRSKGVDIEWIAKSSPGIDDHRVMTLAILEQRTILTHDSDYGELVFKHGHKPKNGVVYFRLNEFLPEDPAKILLKLIESSHGFTNRLTVIDSSSIRERIY</sequence>
<dbReference type="RefSeq" id="WP_317490639.1">
    <property type="nucleotide sequence ID" value="NZ_CP136051.1"/>
</dbReference>
<dbReference type="InterPro" id="IPR041049">
    <property type="entry name" value="DUF5615"/>
</dbReference>
<gene>
    <name evidence="2" type="ORF">RT717_05020</name>
</gene>
<feature type="domain" description="DUF5615" evidence="1">
    <location>
        <begin position="1"/>
        <end position="107"/>
    </location>
</feature>
<evidence type="ECO:0000259" key="1">
    <source>
        <dbReference type="Pfam" id="PF18480"/>
    </source>
</evidence>
<dbReference type="EMBL" id="CP136051">
    <property type="protein sequence ID" value="WOK07991.1"/>
    <property type="molecule type" value="Genomic_DNA"/>
</dbReference>
<organism evidence="2 3">
    <name type="scientific">Imperialibacter roseus</name>
    <dbReference type="NCBI Taxonomy" id="1324217"/>
    <lineage>
        <taxon>Bacteria</taxon>
        <taxon>Pseudomonadati</taxon>
        <taxon>Bacteroidota</taxon>
        <taxon>Cytophagia</taxon>
        <taxon>Cytophagales</taxon>
        <taxon>Flammeovirgaceae</taxon>
        <taxon>Imperialibacter</taxon>
    </lineage>
</organism>
<accession>A0ABZ0ITQ9</accession>
<dbReference type="Proteomes" id="UP001302349">
    <property type="component" value="Chromosome"/>
</dbReference>